<feature type="region of interest" description="Disordered" evidence="1">
    <location>
        <begin position="53"/>
        <end position="73"/>
    </location>
</feature>
<sequence>GSARLDGGEAKLGAPHDPSGASASERGAGALGFAGTVGGADRQAAGIAVLTGDGLDTEPRVPMLPGGWDETRS</sequence>
<feature type="non-terminal residue" evidence="3">
    <location>
        <position position="1"/>
    </location>
</feature>
<feature type="compositionally biased region" description="Low complexity" evidence="1">
    <location>
        <begin position="19"/>
        <end position="28"/>
    </location>
</feature>
<dbReference type="EMBL" id="JAYJJR010000018">
    <property type="protein sequence ID" value="MEB3023572.1"/>
    <property type="molecule type" value="Genomic_DNA"/>
</dbReference>
<feature type="region of interest" description="Disordered" evidence="1">
    <location>
        <begin position="1"/>
        <end position="29"/>
    </location>
</feature>
<dbReference type="InterPro" id="IPR043641">
    <property type="entry name" value="PPE-PPW_C"/>
</dbReference>
<evidence type="ECO:0000256" key="1">
    <source>
        <dbReference type="SAM" id="MobiDB-lite"/>
    </source>
</evidence>
<evidence type="ECO:0000313" key="4">
    <source>
        <dbReference type="Proteomes" id="UP001299596"/>
    </source>
</evidence>
<accession>A0ABU5XMS5</accession>
<organism evidence="3 4">
    <name type="scientific">[Mycobacterium] crassicus</name>
    <dbReference type="NCBI Taxonomy" id="2872309"/>
    <lineage>
        <taxon>Bacteria</taxon>
        <taxon>Bacillati</taxon>
        <taxon>Actinomycetota</taxon>
        <taxon>Actinomycetes</taxon>
        <taxon>Mycobacteriales</taxon>
        <taxon>Mycobacteriaceae</taxon>
        <taxon>Mycolicibacter</taxon>
    </lineage>
</organism>
<comment type="caution">
    <text evidence="3">The sequence shown here is derived from an EMBL/GenBank/DDBJ whole genome shotgun (WGS) entry which is preliminary data.</text>
</comment>
<reference evidence="3 4" key="1">
    <citation type="submission" date="2023-12" db="EMBL/GenBank/DDBJ databases">
        <title>Description of new species of Mycobacterium terrae complex isolated from sewage at the Sao Paulo Zoological Park Foundation in Brazil.</title>
        <authorList>
            <person name="Romagnoli C.L."/>
            <person name="Conceicao E.C."/>
            <person name="Machado E."/>
            <person name="Barreto L.B.P.F."/>
            <person name="Sharma A."/>
            <person name="Silva N.M."/>
            <person name="Marques L.E."/>
            <person name="Juliana M.A."/>
            <person name="Lourenco M.C.S."/>
            <person name="Digiampietri L.A."/>
            <person name="Suffys P.N."/>
            <person name="Viana-Niero C."/>
        </authorList>
    </citation>
    <scope>NUCLEOTIDE SEQUENCE [LARGE SCALE GENOMIC DNA]</scope>
    <source>
        <strain evidence="3 4">MYC098</strain>
    </source>
</reference>
<gene>
    <name evidence="3" type="ORF">K6T79_21335</name>
</gene>
<evidence type="ECO:0000313" key="3">
    <source>
        <dbReference type="EMBL" id="MEB3023572.1"/>
    </source>
</evidence>
<dbReference type="Pfam" id="PF18878">
    <property type="entry name" value="PPE-PPW"/>
    <property type="match status" value="1"/>
</dbReference>
<evidence type="ECO:0000259" key="2">
    <source>
        <dbReference type="Pfam" id="PF18878"/>
    </source>
</evidence>
<feature type="domain" description="PPE-PPW subfamily C-terminal" evidence="2">
    <location>
        <begin position="23"/>
        <end position="68"/>
    </location>
</feature>
<keyword evidence="4" id="KW-1185">Reference proteome</keyword>
<name>A0ABU5XMS5_9MYCO</name>
<proteinExistence type="predicted"/>
<protein>
    <recommendedName>
        <fullName evidence="2">PPE-PPW subfamily C-terminal domain-containing protein</fullName>
    </recommendedName>
</protein>
<dbReference type="Proteomes" id="UP001299596">
    <property type="component" value="Unassembled WGS sequence"/>
</dbReference>